<name>A0A173TZP2_9FIRM</name>
<evidence type="ECO:0000313" key="1">
    <source>
        <dbReference type="EMBL" id="CUN07869.1"/>
    </source>
</evidence>
<protein>
    <submittedName>
        <fullName evidence="1">Uncharacterized protein</fullName>
    </submittedName>
</protein>
<accession>A0A173TZP2</accession>
<dbReference type="EMBL" id="CYXO01000010">
    <property type="protein sequence ID" value="CUN07869.1"/>
    <property type="molecule type" value="Genomic_DNA"/>
</dbReference>
<proteinExistence type="predicted"/>
<sequence>MLLSNSNVEKLPYIGLILQCTHKCVQQYYFIAFSNACEKISSSRSLLKSFFILKHSAWYFFDRLALLFIFALFGKSLENCPNEILQYLAISRIDSYIANNSLSVKTDVSLFFRYIRYRCNPFSNSRQSSSLIFSLLWRIHSKILSSSLFPTRSNISCHCLHDSFSTSS</sequence>
<dbReference type="AlphaFoldDB" id="A0A173TZP2"/>
<gene>
    <name evidence="1" type="ORF">ERS852573_01822</name>
</gene>
<evidence type="ECO:0000313" key="2">
    <source>
        <dbReference type="Proteomes" id="UP000095597"/>
    </source>
</evidence>
<reference evidence="1 2" key="1">
    <citation type="submission" date="2015-09" db="EMBL/GenBank/DDBJ databases">
        <authorList>
            <consortium name="Pathogen Informatics"/>
        </authorList>
    </citation>
    <scope>NUCLEOTIDE SEQUENCE [LARGE SCALE GENOMIC DNA]</scope>
    <source>
        <strain evidence="1 2">2789STDY5834961</strain>
    </source>
</reference>
<dbReference type="Proteomes" id="UP000095597">
    <property type="component" value="Unassembled WGS sequence"/>
</dbReference>
<organism evidence="1 2">
    <name type="scientific">Dorea longicatena</name>
    <dbReference type="NCBI Taxonomy" id="88431"/>
    <lineage>
        <taxon>Bacteria</taxon>
        <taxon>Bacillati</taxon>
        <taxon>Bacillota</taxon>
        <taxon>Clostridia</taxon>
        <taxon>Lachnospirales</taxon>
        <taxon>Lachnospiraceae</taxon>
        <taxon>Dorea</taxon>
    </lineage>
</organism>